<name>A0AA43RGT4_9ACTN</name>
<dbReference type="EC" id="2.4.-.-" evidence="5"/>
<evidence type="ECO:0000313" key="5">
    <source>
        <dbReference type="EMBL" id="MDO4841234.1"/>
    </source>
</evidence>
<dbReference type="InterPro" id="IPR050834">
    <property type="entry name" value="Glycosyltransf_2"/>
</dbReference>
<dbReference type="Pfam" id="PF00535">
    <property type="entry name" value="Glycos_transf_2"/>
    <property type="match status" value="1"/>
</dbReference>
<comment type="caution">
    <text evidence="5">The sequence shown here is derived from an EMBL/GenBank/DDBJ whole genome shotgun (WGS) entry which is preliminary data.</text>
</comment>
<keyword evidence="3 5" id="KW-0808">Transferase</keyword>
<evidence type="ECO:0000259" key="4">
    <source>
        <dbReference type="Pfam" id="PF00535"/>
    </source>
</evidence>
<dbReference type="GO" id="GO:0016757">
    <property type="term" value="F:glycosyltransferase activity"/>
    <property type="evidence" value="ECO:0007669"/>
    <property type="project" value="UniProtKB-KW"/>
</dbReference>
<organism evidence="5 6">
    <name type="scientific">Phoenicibacter congonensis</name>
    <dbReference type="NCBI Taxonomy" id="1944646"/>
    <lineage>
        <taxon>Bacteria</taxon>
        <taxon>Bacillati</taxon>
        <taxon>Actinomycetota</taxon>
        <taxon>Coriobacteriia</taxon>
        <taxon>Eggerthellales</taxon>
        <taxon>Eggerthellaceae</taxon>
        <taxon>Phoenicibacter</taxon>
    </lineage>
</organism>
<dbReference type="PANTHER" id="PTHR43685">
    <property type="entry name" value="GLYCOSYLTRANSFERASE"/>
    <property type="match status" value="1"/>
</dbReference>
<proteinExistence type="inferred from homology"/>
<dbReference type="SUPFAM" id="SSF53448">
    <property type="entry name" value="Nucleotide-diphospho-sugar transferases"/>
    <property type="match status" value="1"/>
</dbReference>
<evidence type="ECO:0000256" key="1">
    <source>
        <dbReference type="ARBA" id="ARBA00006739"/>
    </source>
</evidence>
<feature type="domain" description="Glycosyltransferase 2-like" evidence="4">
    <location>
        <begin position="10"/>
        <end position="138"/>
    </location>
</feature>
<sequence>MSDLLLPEYSVLMCVYKNDKAEYLALAVSSMLSQTVKPHDIVIVCDGELTPSLDETLDRLIAHQDTNITVVRLNENHGLGYALNYGLPKCQCDIVARMDSDDLSRPDRCERLLSKMTKENLDLVGGAIEEFNHEPGDMGAVRMPPL</sequence>
<keyword evidence="6" id="KW-1185">Reference proteome</keyword>
<protein>
    <submittedName>
        <fullName evidence="5">Glycosyltransferase</fullName>
        <ecNumber evidence="5">2.4.-.-</ecNumber>
    </submittedName>
</protein>
<dbReference type="Gene3D" id="3.90.550.10">
    <property type="entry name" value="Spore Coat Polysaccharide Biosynthesis Protein SpsA, Chain A"/>
    <property type="match status" value="1"/>
</dbReference>
<feature type="non-terminal residue" evidence="5">
    <location>
        <position position="146"/>
    </location>
</feature>
<dbReference type="EMBL" id="JAUMVS010000007">
    <property type="protein sequence ID" value="MDO4841234.1"/>
    <property type="molecule type" value="Genomic_DNA"/>
</dbReference>
<dbReference type="PANTHER" id="PTHR43685:SF5">
    <property type="entry name" value="GLYCOSYLTRANSFERASE EPSE-RELATED"/>
    <property type="match status" value="1"/>
</dbReference>
<dbReference type="InterPro" id="IPR029044">
    <property type="entry name" value="Nucleotide-diphossugar_trans"/>
</dbReference>
<keyword evidence="2 5" id="KW-0328">Glycosyltransferase</keyword>
<dbReference type="Proteomes" id="UP001168575">
    <property type="component" value="Unassembled WGS sequence"/>
</dbReference>
<evidence type="ECO:0000313" key="6">
    <source>
        <dbReference type="Proteomes" id="UP001168575"/>
    </source>
</evidence>
<dbReference type="AlphaFoldDB" id="A0AA43RGT4"/>
<dbReference type="InterPro" id="IPR001173">
    <property type="entry name" value="Glyco_trans_2-like"/>
</dbReference>
<gene>
    <name evidence="5" type="ORF">Q3982_00960</name>
</gene>
<evidence type="ECO:0000256" key="3">
    <source>
        <dbReference type="ARBA" id="ARBA00022679"/>
    </source>
</evidence>
<comment type="similarity">
    <text evidence="1">Belongs to the glycosyltransferase 2 family.</text>
</comment>
<accession>A0AA43RGT4</accession>
<evidence type="ECO:0000256" key="2">
    <source>
        <dbReference type="ARBA" id="ARBA00022676"/>
    </source>
</evidence>
<reference evidence="5" key="1">
    <citation type="submission" date="2023-07" db="EMBL/GenBank/DDBJ databases">
        <title>Between Cages and Wild: Unraveling the Impact of Captivity on Animal Microbiomes and Antimicrobial Resistance.</title>
        <authorList>
            <person name="Schmartz G.P."/>
            <person name="Rehner J."/>
            <person name="Schuff M.J."/>
            <person name="Becker S.L."/>
            <person name="Kravczyk M."/>
            <person name="Gurevich A."/>
            <person name="Francke R."/>
            <person name="Mueller R."/>
            <person name="Keller V."/>
            <person name="Keller A."/>
        </authorList>
    </citation>
    <scope>NUCLEOTIDE SEQUENCE</scope>
    <source>
        <strain evidence="5">S12M_St_49</strain>
    </source>
</reference>